<dbReference type="KEGG" id="mmav:RE476_11105"/>
<gene>
    <name evidence="2" type="ORF">RE476_11105</name>
</gene>
<accession>A0AA51UFB2</accession>
<name>A0AA51UFB2_9EURY</name>
<evidence type="ECO:0000256" key="1">
    <source>
        <dbReference type="SAM" id="Phobius"/>
    </source>
</evidence>
<proteinExistence type="predicted"/>
<keyword evidence="1" id="KW-0472">Membrane</keyword>
<dbReference type="AlphaFoldDB" id="A0AA51UFB2"/>
<evidence type="ECO:0000313" key="2">
    <source>
        <dbReference type="EMBL" id="WMW21908.1"/>
    </source>
</evidence>
<feature type="transmembrane region" description="Helical" evidence="1">
    <location>
        <begin position="9"/>
        <end position="28"/>
    </location>
</feature>
<organism evidence="2 3">
    <name type="scientific">Methanolobus mangrovi</name>
    <dbReference type="NCBI Taxonomy" id="3072977"/>
    <lineage>
        <taxon>Archaea</taxon>
        <taxon>Methanobacteriati</taxon>
        <taxon>Methanobacteriota</taxon>
        <taxon>Stenosarchaea group</taxon>
        <taxon>Methanomicrobia</taxon>
        <taxon>Methanosarcinales</taxon>
        <taxon>Methanosarcinaceae</taxon>
        <taxon>Methanolobus</taxon>
    </lineage>
</organism>
<keyword evidence="1" id="KW-0812">Transmembrane</keyword>
<keyword evidence="3" id="KW-1185">Reference proteome</keyword>
<evidence type="ECO:0000313" key="3">
    <source>
        <dbReference type="Proteomes" id="UP001183006"/>
    </source>
</evidence>
<dbReference type="GeneID" id="84230696"/>
<protein>
    <submittedName>
        <fullName evidence="2">Uncharacterized protein</fullName>
    </submittedName>
</protein>
<feature type="transmembrane region" description="Helical" evidence="1">
    <location>
        <begin position="73"/>
        <end position="95"/>
    </location>
</feature>
<keyword evidence="1" id="KW-1133">Transmembrane helix</keyword>
<feature type="transmembrane region" description="Helical" evidence="1">
    <location>
        <begin position="34"/>
        <end position="52"/>
    </location>
</feature>
<dbReference type="RefSeq" id="WP_309307702.1">
    <property type="nucleotide sequence ID" value="NZ_CP133594.1"/>
</dbReference>
<dbReference type="EMBL" id="CP133594">
    <property type="protein sequence ID" value="WMW21908.1"/>
    <property type="molecule type" value="Genomic_DNA"/>
</dbReference>
<dbReference type="Proteomes" id="UP001183006">
    <property type="component" value="Chromosome"/>
</dbReference>
<reference evidence="2" key="1">
    <citation type="submission" date="2023-08" db="EMBL/GenBank/DDBJ databases">
        <title>Methanolobus mangrovi sp. nov. and Methanolobus sediminis sp. nov, two novel methylotrophic methanogens isolated from mangrove sediments in China.</title>
        <authorList>
            <person name="Zhou J."/>
        </authorList>
    </citation>
    <scope>NUCLEOTIDE SEQUENCE</scope>
    <source>
        <strain evidence="2">FTZ2</strain>
    </source>
</reference>
<sequence length="98" mass="10419">MEEKRYPKGHFIAIGMVIGIPLGIPIGLLLGMIAIGPAIGVAIGVGIGTYLEKKHNPHPLPMTVEEEKQRKKILLALGGIFLLGILAFIALLIMVGNV</sequence>